<dbReference type="PROSITE" id="PS01302">
    <property type="entry name" value="UPF0758"/>
    <property type="match status" value="1"/>
</dbReference>
<keyword evidence="6" id="KW-0482">Metalloprotease</keyword>
<evidence type="ECO:0000256" key="1">
    <source>
        <dbReference type="ARBA" id="ARBA00010243"/>
    </source>
</evidence>
<dbReference type="InterPro" id="IPR020891">
    <property type="entry name" value="UPF0758_CS"/>
</dbReference>
<dbReference type="GO" id="GO:0006508">
    <property type="term" value="P:proteolysis"/>
    <property type="evidence" value="ECO:0007669"/>
    <property type="project" value="UniProtKB-KW"/>
</dbReference>
<comment type="caution">
    <text evidence="8">The sequence shown here is derived from an EMBL/GenBank/DDBJ whole genome shotgun (WGS) entry which is preliminary data.</text>
</comment>
<evidence type="ECO:0000259" key="7">
    <source>
        <dbReference type="PROSITE" id="PS50249"/>
    </source>
</evidence>
<dbReference type="Gene3D" id="1.10.150.20">
    <property type="entry name" value="5' to 3' exonuclease, C-terminal subdomain"/>
    <property type="match status" value="1"/>
</dbReference>
<dbReference type="Pfam" id="PF04002">
    <property type="entry name" value="RadC"/>
    <property type="match status" value="1"/>
</dbReference>
<dbReference type="InterPro" id="IPR037518">
    <property type="entry name" value="MPN"/>
</dbReference>
<keyword evidence="4" id="KW-0378">Hydrolase</keyword>
<dbReference type="OrthoDB" id="9804482at2"/>
<dbReference type="PANTHER" id="PTHR30471:SF3">
    <property type="entry name" value="UPF0758 PROTEIN YEES-RELATED"/>
    <property type="match status" value="1"/>
</dbReference>
<gene>
    <name evidence="8" type="ORF">DX130_21075</name>
</gene>
<organism evidence="8 9">
    <name type="scientific">Paenibacillus paeoniae</name>
    <dbReference type="NCBI Taxonomy" id="2292705"/>
    <lineage>
        <taxon>Bacteria</taxon>
        <taxon>Bacillati</taxon>
        <taxon>Bacillota</taxon>
        <taxon>Bacilli</taxon>
        <taxon>Bacillales</taxon>
        <taxon>Paenibacillaceae</taxon>
        <taxon>Paenibacillus</taxon>
    </lineage>
</organism>
<evidence type="ECO:0000256" key="4">
    <source>
        <dbReference type="ARBA" id="ARBA00022801"/>
    </source>
</evidence>
<evidence type="ECO:0000256" key="6">
    <source>
        <dbReference type="ARBA" id="ARBA00023049"/>
    </source>
</evidence>
<accession>A0A371P6I7</accession>
<dbReference type="GO" id="GO:0046872">
    <property type="term" value="F:metal ion binding"/>
    <property type="evidence" value="ECO:0007669"/>
    <property type="project" value="UniProtKB-KW"/>
</dbReference>
<dbReference type="CDD" id="cd08071">
    <property type="entry name" value="MPN_DUF2466"/>
    <property type="match status" value="1"/>
</dbReference>
<name>A0A371P6I7_9BACL</name>
<evidence type="ECO:0000256" key="3">
    <source>
        <dbReference type="ARBA" id="ARBA00022723"/>
    </source>
</evidence>
<dbReference type="Gene3D" id="3.40.140.10">
    <property type="entry name" value="Cytidine Deaminase, domain 2"/>
    <property type="match status" value="1"/>
</dbReference>
<dbReference type="InterPro" id="IPR001405">
    <property type="entry name" value="UPF0758"/>
</dbReference>
<evidence type="ECO:0000313" key="8">
    <source>
        <dbReference type="EMBL" id="REK71495.1"/>
    </source>
</evidence>
<proteinExistence type="inferred from homology"/>
<protein>
    <submittedName>
        <fullName evidence="8">DNA repair protein RadC</fullName>
    </submittedName>
</protein>
<dbReference type="PANTHER" id="PTHR30471">
    <property type="entry name" value="DNA REPAIR PROTEIN RADC"/>
    <property type="match status" value="1"/>
</dbReference>
<keyword evidence="2" id="KW-0645">Protease</keyword>
<evidence type="ECO:0000313" key="9">
    <source>
        <dbReference type="Proteomes" id="UP000261905"/>
    </source>
</evidence>
<dbReference type="AlphaFoldDB" id="A0A371P6I7"/>
<dbReference type="EMBL" id="QUBQ01000005">
    <property type="protein sequence ID" value="REK71495.1"/>
    <property type="molecule type" value="Genomic_DNA"/>
</dbReference>
<dbReference type="RefSeq" id="WP_116048750.1">
    <property type="nucleotide sequence ID" value="NZ_QUBQ01000005.1"/>
</dbReference>
<sequence>MIKTTSEDLKSLLAYLLREKPGSYIVEEILHRFPTFAELVDITEQELLSIEGVGKARARQIVATLELSRFISAPLPSIDTIRSPEDVYKLLEPEFRHLKQEQFVCLFLNTKNGVVAKEVISIGSLNACIVHPREVFRPAIKRSYASIICAHNHPSGNPDPSQEDIAITQRLVESGNIIGIELLDHVVIGSGTYVSLTERGVI</sequence>
<dbReference type="SUPFAM" id="SSF47781">
    <property type="entry name" value="RuvA domain 2-like"/>
    <property type="match status" value="1"/>
</dbReference>
<dbReference type="InterPro" id="IPR025657">
    <property type="entry name" value="RadC_JAB"/>
</dbReference>
<dbReference type="NCBIfam" id="NF000642">
    <property type="entry name" value="PRK00024.1"/>
    <property type="match status" value="1"/>
</dbReference>
<comment type="similarity">
    <text evidence="1">Belongs to the UPF0758 family.</text>
</comment>
<dbReference type="NCBIfam" id="TIGR00608">
    <property type="entry name" value="radc"/>
    <property type="match status" value="1"/>
</dbReference>
<evidence type="ECO:0000256" key="5">
    <source>
        <dbReference type="ARBA" id="ARBA00022833"/>
    </source>
</evidence>
<keyword evidence="3" id="KW-0479">Metal-binding</keyword>
<dbReference type="SUPFAM" id="SSF102712">
    <property type="entry name" value="JAB1/MPN domain"/>
    <property type="match status" value="1"/>
</dbReference>
<keyword evidence="5" id="KW-0862">Zinc</keyword>
<dbReference type="PROSITE" id="PS50249">
    <property type="entry name" value="MPN"/>
    <property type="match status" value="1"/>
</dbReference>
<dbReference type="GO" id="GO:0008237">
    <property type="term" value="F:metallopeptidase activity"/>
    <property type="evidence" value="ECO:0007669"/>
    <property type="project" value="UniProtKB-KW"/>
</dbReference>
<keyword evidence="9" id="KW-1185">Reference proteome</keyword>
<dbReference type="InterPro" id="IPR010994">
    <property type="entry name" value="RuvA_2-like"/>
</dbReference>
<reference evidence="8 9" key="1">
    <citation type="submission" date="2018-08" db="EMBL/GenBank/DDBJ databases">
        <title>Paenibacillus sp. M4BSY-1, whole genome shotgun sequence.</title>
        <authorList>
            <person name="Tuo L."/>
        </authorList>
    </citation>
    <scope>NUCLEOTIDE SEQUENCE [LARGE SCALE GENOMIC DNA]</scope>
    <source>
        <strain evidence="8 9">M4BSY-1</strain>
    </source>
</reference>
<feature type="domain" description="MPN" evidence="7">
    <location>
        <begin position="80"/>
        <end position="202"/>
    </location>
</feature>
<evidence type="ECO:0000256" key="2">
    <source>
        <dbReference type="ARBA" id="ARBA00022670"/>
    </source>
</evidence>
<dbReference type="Proteomes" id="UP000261905">
    <property type="component" value="Unassembled WGS sequence"/>
</dbReference>